<dbReference type="EMBL" id="CP075149">
    <property type="protein sequence ID" value="UTX42751.1"/>
    <property type="molecule type" value="Genomic_DNA"/>
</dbReference>
<keyword evidence="5 6" id="KW-0472">Membrane</keyword>
<dbReference type="GO" id="GO:0016020">
    <property type="term" value="C:membrane"/>
    <property type="evidence" value="ECO:0007669"/>
    <property type="project" value="UniProtKB-SubCell"/>
</dbReference>
<gene>
    <name evidence="7" type="ORF">GPU96_03g04730</name>
    <name evidence="8" type="ORF">PFJ87_03g00680</name>
</gene>
<dbReference type="OrthoDB" id="440385at2759"/>
<feature type="transmembrane region" description="Helical" evidence="6">
    <location>
        <begin position="116"/>
        <end position="139"/>
    </location>
</feature>
<proteinExistence type="inferred from homology"/>
<reference evidence="7" key="1">
    <citation type="submission" date="2021-05" db="EMBL/GenBank/DDBJ databases">
        <title>Encephalitozoon hellem ATCC 50604 Complete Genome.</title>
        <authorList>
            <person name="Mascarenhas dos Santos A.C."/>
            <person name="Julian A.T."/>
            <person name="Pombert J.-F."/>
        </authorList>
    </citation>
    <scope>NUCLEOTIDE SEQUENCE</scope>
    <source>
        <strain evidence="7">ATCC 50604</strain>
    </source>
</reference>
<evidence type="ECO:0000256" key="2">
    <source>
        <dbReference type="ARBA" id="ARBA00010596"/>
    </source>
</evidence>
<feature type="transmembrane region" description="Helical" evidence="6">
    <location>
        <begin position="179"/>
        <end position="197"/>
    </location>
</feature>
<keyword evidence="4 6" id="KW-1133">Transmembrane helix</keyword>
<evidence type="ECO:0000313" key="10">
    <source>
        <dbReference type="Proteomes" id="UP001217963"/>
    </source>
</evidence>
<reference evidence="8 10" key="2">
    <citation type="submission" date="2023-02" db="EMBL/GenBank/DDBJ databases">
        <title>Encephalitozoon hellem ATCC 50451 complete genome.</title>
        <authorList>
            <person name="Mascarenhas dos Santos A.C."/>
            <person name="Julian A.T."/>
            <person name="Pombert J.-F."/>
        </authorList>
    </citation>
    <scope>NUCLEOTIDE SEQUENCE [LARGE SCALE GENOMIC DNA]</scope>
    <source>
        <strain evidence="8 10">ATCC 50451</strain>
    </source>
</reference>
<evidence type="ECO:0000313" key="8">
    <source>
        <dbReference type="EMBL" id="WEL38210.1"/>
    </source>
</evidence>
<keyword evidence="10" id="KW-1185">Reference proteome</keyword>
<dbReference type="InterPro" id="IPR045231">
    <property type="entry name" value="Yip1/4-like"/>
</dbReference>
<accession>A0A9Q9C281</accession>
<feature type="transmembrane region" description="Helical" evidence="6">
    <location>
        <begin position="67"/>
        <end position="84"/>
    </location>
</feature>
<evidence type="ECO:0000256" key="5">
    <source>
        <dbReference type="ARBA" id="ARBA00023136"/>
    </source>
</evidence>
<evidence type="ECO:0000313" key="7">
    <source>
        <dbReference type="EMBL" id="UTX42751.1"/>
    </source>
</evidence>
<evidence type="ECO:0000256" key="6">
    <source>
        <dbReference type="SAM" id="Phobius"/>
    </source>
</evidence>
<comment type="subcellular location">
    <subcellularLocation>
        <location evidence="1">Membrane</location>
        <topology evidence="1">Multi-pass membrane protein</topology>
    </subcellularLocation>
</comment>
<organism evidence="7 9">
    <name type="scientific">Encephalitozoon hellem</name>
    <name type="common">Microsporidian parasite</name>
    <dbReference type="NCBI Taxonomy" id="27973"/>
    <lineage>
        <taxon>Eukaryota</taxon>
        <taxon>Fungi</taxon>
        <taxon>Fungi incertae sedis</taxon>
        <taxon>Microsporidia</taxon>
        <taxon>Unikaryonidae</taxon>
        <taxon>Encephalitozoon</taxon>
    </lineage>
</organism>
<feature type="transmembrane region" description="Helical" evidence="6">
    <location>
        <begin position="151"/>
        <end position="173"/>
    </location>
</feature>
<dbReference type="Proteomes" id="UP001059546">
    <property type="component" value="Chromosome III"/>
</dbReference>
<feature type="transmembrane region" description="Helical" evidence="6">
    <location>
        <begin position="91"/>
        <end position="110"/>
    </location>
</feature>
<sequence>MEFEECGEGYADKLDLKSAFLGKLPGDRPLLEELGIDFSTIKKESRLIFGVFQKKYVDFSFVKNADLSGPIVFIGLYTLGLILNYKIHFGYIYFISLLTALSMYFLLNVLDTKHIGFLECCSVLGYSFLPVVFFSFTNILMGRIGVGFKVFYGLGFALWSSYTASVVFCRYLSLSNKHLVVGYPLLLGYTGFVMVVLF</sequence>
<dbReference type="GO" id="GO:0005802">
    <property type="term" value="C:trans-Golgi network"/>
    <property type="evidence" value="ECO:0007669"/>
    <property type="project" value="TreeGrafter"/>
</dbReference>
<protein>
    <submittedName>
        <fullName evidence="8">Rab GTPase-interacting Golgi membrane protein</fullName>
    </submittedName>
</protein>
<comment type="similarity">
    <text evidence="2">Belongs to the YIP1 family.</text>
</comment>
<dbReference type="PANTHER" id="PTHR21236:SF2">
    <property type="entry name" value="PROTEIN YIPF"/>
    <property type="match status" value="1"/>
</dbReference>
<dbReference type="GO" id="GO:0006888">
    <property type="term" value="P:endoplasmic reticulum to Golgi vesicle-mediated transport"/>
    <property type="evidence" value="ECO:0007669"/>
    <property type="project" value="InterPro"/>
</dbReference>
<evidence type="ECO:0000256" key="1">
    <source>
        <dbReference type="ARBA" id="ARBA00004141"/>
    </source>
</evidence>
<dbReference type="AlphaFoldDB" id="A0A9Q9C281"/>
<evidence type="ECO:0000313" key="9">
    <source>
        <dbReference type="Proteomes" id="UP001059546"/>
    </source>
</evidence>
<dbReference type="PANTHER" id="PTHR21236">
    <property type="entry name" value="GOLGI MEMBRANE PROTEIN YIP1"/>
    <property type="match status" value="1"/>
</dbReference>
<keyword evidence="3 6" id="KW-0812">Transmembrane</keyword>
<dbReference type="Proteomes" id="UP001217963">
    <property type="component" value="Chromosome III"/>
</dbReference>
<evidence type="ECO:0000256" key="3">
    <source>
        <dbReference type="ARBA" id="ARBA00022692"/>
    </source>
</evidence>
<dbReference type="GO" id="GO:0048280">
    <property type="term" value="P:vesicle fusion with Golgi apparatus"/>
    <property type="evidence" value="ECO:0007669"/>
    <property type="project" value="TreeGrafter"/>
</dbReference>
<name>A0A9Q9C281_ENCHE</name>
<evidence type="ECO:0000256" key="4">
    <source>
        <dbReference type="ARBA" id="ARBA00022989"/>
    </source>
</evidence>
<dbReference type="EMBL" id="CP119064">
    <property type="protein sequence ID" value="WEL38210.1"/>
    <property type="molecule type" value="Genomic_DNA"/>
</dbReference>